<evidence type="ECO:0000313" key="1">
    <source>
        <dbReference type="EMBL" id="OCT15602.1"/>
    </source>
</evidence>
<gene>
    <name evidence="1" type="ORF">A8709_16160</name>
</gene>
<evidence type="ECO:0000313" key="2">
    <source>
        <dbReference type="Proteomes" id="UP000093309"/>
    </source>
</evidence>
<sequence length="75" mass="8324">MHQQMRYSPIQDLIANAEQIPGALVIPLSEGLLLLEQAGELIWQEICEVAAGKLTKAEILGHQDSSFKRTVVLRL</sequence>
<name>A0A1C1A4X9_9BACL</name>
<protein>
    <submittedName>
        <fullName evidence="1">Uncharacterized protein</fullName>
    </submittedName>
</protein>
<dbReference type="Proteomes" id="UP000093309">
    <property type="component" value="Unassembled WGS sequence"/>
</dbReference>
<keyword evidence="2" id="KW-1185">Reference proteome</keyword>
<dbReference type="EMBL" id="LYPC01000014">
    <property type="protein sequence ID" value="OCT15602.1"/>
    <property type="molecule type" value="Genomic_DNA"/>
</dbReference>
<comment type="caution">
    <text evidence="1">The sequence shown here is derived from an EMBL/GenBank/DDBJ whole genome shotgun (WGS) entry which is preliminary data.</text>
</comment>
<reference evidence="2" key="1">
    <citation type="submission" date="2016-05" db="EMBL/GenBank/DDBJ databases">
        <title>Paenibacillus oryzae. sp. nov., isolated from the rice root.</title>
        <authorList>
            <person name="Zhang J."/>
            <person name="Zhang X."/>
        </authorList>
    </citation>
    <scope>NUCLEOTIDE SEQUENCE [LARGE SCALE GENOMIC DNA]</scope>
    <source>
        <strain evidence="2">KCTC13222</strain>
    </source>
</reference>
<dbReference type="AlphaFoldDB" id="A0A1C1A4X9"/>
<proteinExistence type="predicted"/>
<accession>A0A1C1A4X9</accession>
<dbReference type="RefSeq" id="WP_065852512.1">
    <property type="nucleotide sequence ID" value="NZ_LYPC01000014.1"/>
</dbReference>
<organism evidence="1 2">
    <name type="scientific">Paenibacillus pectinilyticus</name>
    <dbReference type="NCBI Taxonomy" id="512399"/>
    <lineage>
        <taxon>Bacteria</taxon>
        <taxon>Bacillati</taxon>
        <taxon>Bacillota</taxon>
        <taxon>Bacilli</taxon>
        <taxon>Bacillales</taxon>
        <taxon>Paenibacillaceae</taxon>
        <taxon>Paenibacillus</taxon>
    </lineage>
</organism>